<dbReference type="CDD" id="cd00293">
    <property type="entry name" value="USP-like"/>
    <property type="match status" value="1"/>
</dbReference>
<sequence length="163" mass="17363">MRVIAWLVEGTWPACVDAVREHAPRATEVVLLHVSEPGVPGLAHGAFAGLLGRGHRERDPEVLLEDLGASSAVRLLDAAAERLGRPCDRLERAGRAEREVVAASDGADLLVFARDGDRARLGPHSLGPAGRFVVDHAPCPVLLVWPEPAPDVTTLPPPPPHHP</sequence>
<dbReference type="RefSeq" id="WP_329292563.1">
    <property type="nucleotide sequence ID" value="NZ_JBHSKH010000020.1"/>
</dbReference>
<keyword evidence="3" id="KW-1185">Reference proteome</keyword>
<dbReference type="SUPFAM" id="SSF52402">
    <property type="entry name" value="Adenine nucleotide alpha hydrolases-like"/>
    <property type="match status" value="1"/>
</dbReference>
<dbReference type="Pfam" id="PF00582">
    <property type="entry name" value="Usp"/>
    <property type="match status" value="1"/>
</dbReference>
<evidence type="ECO:0000313" key="2">
    <source>
        <dbReference type="EMBL" id="MFD1308456.1"/>
    </source>
</evidence>
<organism evidence="2 3">
    <name type="scientific">Streptomyces kaempferi</name>
    <dbReference type="NCBI Taxonomy" id="333725"/>
    <lineage>
        <taxon>Bacteria</taxon>
        <taxon>Bacillati</taxon>
        <taxon>Actinomycetota</taxon>
        <taxon>Actinomycetes</taxon>
        <taxon>Kitasatosporales</taxon>
        <taxon>Streptomycetaceae</taxon>
        <taxon>Streptomyces</taxon>
    </lineage>
</organism>
<dbReference type="Proteomes" id="UP001597058">
    <property type="component" value="Unassembled WGS sequence"/>
</dbReference>
<dbReference type="EMBL" id="JBHTMM010000027">
    <property type="protein sequence ID" value="MFD1308456.1"/>
    <property type="molecule type" value="Genomic_DNA"/>
</dbReference>
<comment type="caution">
    <text evidence="2">The sequence shown here is derived from an EMBL/GenBank/DDBJ whole genome shotgun (WGS) entry which is preliminary data.</text>
</comment>
<evidence type="ECO:0000259" key="1">
    <source>
        <dbReference type="Pfam" id="PF00582"/>
    </source>
</evidence>
<accession>A0ABW3XHI6</accession>
<proteinExistence type="predicted"/>
<gene>
    <name evidence="2" type="ORF">ACFQ5X_21695</name>
</gene>
<dbReference type="Gene3D" id="3.40.50.12370">
    <property type="match status" value="1"/>
</dbReference>
<name>A0ABW3XHI6_9ACTN</name>
<protein>
    <submittedName>
        <fullName evidence="2">Universal stress protein</fullName>
    </submittedName>
</protein>
<dbReference type="InterPro" id="IPR006016">
    <property type="entry name" value="UspA"/>
</dbReference>
<evidence type="ECO:0000313" key="3">
    <source>
        <dbReference type="Proteomes" id="UP001597058"/>
    </source>
</evidence>
<feature type="domain" description="UspA" evidence="1">
    <location>
        <begin position="17"/>
        <end position="144"/>
    </location>
</feature>
<reference evidence="3" key="1">
    <citation type="journal article" date="2019" name="Int. J. Syst. Evol. Microbiol.">
        <title>The Global Catalogue of Microorganisms (GCM) 10K type strain sequencing project: providing services to taxonomists for standard genome sequencing and annotation.</title>
        <authorList>
            <consortium name="The Broad Institute Genomics Platform"/>
            <consortium name="The Broad Institute Genome Sequencing Center for Infectious Disease"/>
            <person name="Wu L."/>
            <person name="Ma J."/>
        </authorList>
    </citation>
    <scope>NUCLEOTIDE SEQUENCE [LARGE SCALE GENOMIC DNA]</scope>
    <source>
        <strain evidence="3">CGMCC 4.7020</strain>
    </source>
</reference>